<reference evidence="2" key="2">
    <citation type="submission" date="2021-02" db="EMBL/GenBank/DDBJ databases">
        <authorList>
            <person name="Kimball J.A."/>
            <person name="Haas M.W."/>
            <person name="Macchietto M."/>
            <person name="Kono T."/>
            <person name="Duquette J."/>
            <person name="Shao M."/>
        </authorList>
    </citation>
    <scope>NUCLEOTIDE SEQUENCE</scope>
    <source>
        <tissue evidence="2">Fresh leaf tissue</tissue>
    </source>
</reference>
<evidence type="ECO:0000313" key="3">
    <source>
        <dbReference type="Proteomes" id="UP000729402"/>
    </source>
</evidence>
<gene>
    <name evidence="2" type="ORF">GUJ93_ZPchr0009g1597</name>
</gene>
<feature type="region of interest" description="Disordered" evidence="1">
    <location>
        <begin position="1"/>
        <end position="42"/>
    </location>
</feature>
<comment type="caution">
    <text evidence="2">The sequence shown here is derived from an EMBL/GenBank/DDBJ whole genome shotgun (WGS) entry which is preliminary data.</text>
</comment>
<feature type="region of interest" description="Disordered" evidence="1">
    <location>
        <begin position="86"/>
        <end position="195"/>
    </location>
</feature>
<feature type="compositionally biased region" description="Low complexity" evidence="1">
    <location>
        <begin position="174"/>
        <end position="189"/>
    </location>
</feature>
<sequence>MLSAGHLPPSRLQASPASRLPPPRLLASLPQGHRLHPASTPPHLVINRPPASTPPHLSLCQPPASSLPPCLTRLLVTASTPYPHHPTLPSVSHPPPRLARLPSTASSLPPCLPTSDLHLPPTSSPPSCLARLRSPPLAPSMSPHLALHWPPTTTPCPLPPAHVDASPPRPPPSTRLQPASASSVPPGASRQESWC</sequence>
<reference evidence="2" key="1">
    <citation type="journal article" date="2021" name="bioRxiv">
        <title>Whole Genome Assembly and Annotation of Northern Wild Rice, Zizania palustris L., Supports a Whole Genome Duplication in the Zizania Genus.</title>
        <authorList>
            <person name="Haas M."/>
            <person name="Kono T."/>
            <person name="Macchietto M."/>
            <person name="Millas R."/>
            <person name="McGilp L."/>
            <person name="Shao M."/>
            <person name="Duquette J."/>
            <person name="Hirsch C.N."/>
            <person name="Kimball J."/>
        </authorList>
    </citation>
    <scope>NUCLEOTIDE SEQUENCE</scope>
    <source>
        <tissue evidence="2">Fresh leaf tissue</tissue>
    </source>
</reference>
<dbReference type="EMBL" id="JAAALK010000289">
    <property type="protein sequence ID" value="KAG8051137.1"/>
    <property type="molecule type" value="Genomic_DNA"/>
</dbReference>
<dbReference type="Proteomes" id="UP000729402">
    <property type="component" value="Unassembled WGS sequence"/>
</dbReference>
<proteinExistence type="predicted"/>
<accession>A0A8J5UZB2</accession>
<evidence type="ECO:0000313" key="2">
    <source>
        <dbReference type="EMBL" id="KAG8051137.1"/>
    </source>
</evidence>
<dbReference type="AlphaFoldDB" id="A0A8J5UZB2"/>
<keyword evidence="3" id="KW-1185">Reference proteome</keyword>
<name>A0A8J5UZB2_ZIZPA</name>
<protein>
    <submittedName>
        <fullName evidence="2">Uncharacterized protein</fullName>
    </submittedName>
</protein>
<evidence type="ECO:0000256" key="1">
    <source>
        <dbReference type="SAM" id="MobiDB-lite"/>
    </source>
</evidence>
<organism evidence="2 3">
    <name type="scientific">Zizania palustris</name>
    <name type="common">Northern wild rice</name>
    <dbReference type="NCBI Taxonomy" id="103762"/>
    <lineage>
        <taxon>Eukaryota</taxon>
        <taxon>Viridiplantae</taxon>
        <taxon>Streptophyta</taxon>
        <taxon>Embryophyta</taxon>
        <taxon>Tracheophyta</taxon>
        <taxon>Spermatophyta</taxon>
        <taxon>Magnoliopsida</taxon>
        <taxon>Liliopsida</taxon>
        <taxon>Poales</taxon>
        <taxon>Poaceae</taxon>
        <taxon>BOP clade</taxon>
        <taxon>Oryzoideae</taxon>
        <taxon>Oryzeae</taxon>
        <taxon>Zizaniinae</taxon>
        <taxon>Zizania</taxon>
    </lineage>
</organism>